<dbReference type="Proteomes" id="UP001632038">
    <property type="component" value="Unassembled WGS sequence"/>
</dbReference>
<organism evidence="1 2">
    <name type="scientific">Castilleja foliolosa</name>
    <dbReference type="NCBI Taxonomy" id="1961234"/>
    <lineage>
        <taxon>Eukaryota</taxon>
        <taxon>Viridiplantae</taxon>
        <taxon>Streptophyta</taxon>
        <taxon>Embryophyta</taxon>
        <taxon>Tracheophyta</taxon>
        <taxon>Spermatophyta</taxon>
        <taxon>Magnoliopsida</taxon>
        <taxon>eudicotyledons</taxon>
        <taxon>Gunneridae</taxon>
        <taxon>Pentapetalae</taxon>
        <taxon>asterids</taxon>
        <taxon>lamiids</taxon>
        <taxon>Lamiales</taxon>
        <taxon>Orobanchaceae</taxon>
        <taxon>Pedicularideae</taxon>
        <taxon>Castillejinae</taxon>
        <taxon>Castilleja</taxon>
    </lineage>
</organism>
<reference evidence="2" key="1">
    <citation type="journal article" date="2024" name="IScience">
        <title>Strigolactones Initiate the Formation of Haustorium-like Structures in Castilleja.</title>
        <authorList>
            <person name="Buerger M."/>
            <person name="Peterson D."/>
            <person name="Chory J."/>
        </authorList>
    </citation>
    <scope>NUCLEOTIDE SEQUENCE [LARGE SCALE GENOMIC DNA]</scope>
</reference>
<evidence type="ECO:0000313" key="2">
    <source>
        <dbReference type="Proteomes" id="UP001632038"/>
    </source>
</evidence>
<keyword evidence="2" id="KW-1185">Reference proteome</keyword>
<accession>A0ABD3C7P2</accession>
<gene>
    <name evidence="1" type="ORF">CASFOL_031002</name>
</gene>
<protein>
    <recommendedName>
        <fullName evidence="3">F-box associated domain-containing protein</fullName>
    </recommendedName>
</protein>
<dbReference type="EMBL" id="JAVIJP010000052">
    <property type="protein sequence ID" value="KAL3625548.1"/>
    <property type="molecule type" value="Genomic_DNA"/>
</dbReference>
<evidence type="ECO:0008006" key="3">
    <source>
        <dbReference type="Google" id="ProtNLM"/>
    </source>
</evidence>
<sequence>MDNIPPSFIRQPSPPLITAARKEGKTNPEIVGGNNLKRKSLTDIESLPDEVLFEVLVRYAAASREYKAVVIFTPREGMKKMCCIFTIGVDSFWRTIGEETVSLAATHLFTDTPLITEGFVHWYHIYSNKVLTLNVETEIFTETSGPTPKVNWRNSYLSTGRYLTLLRPCGLFCWEVWEMKPKIDYRWRKVLDISLEDHKCSTFKGFGSKQPEGLISIGWLKYREILVFGIMSQSIQSQVFVYNLLTHEIVIIELPVPYSRYELVVHKDNLVSLGGC</sequence>
<dbReference type="AlphaFoldDB" id="A0ABD3C7P2"/>
<name>A0ABD3C7P2_9LAMI</name>
<comment type="caution">
    <text evidence="1">The sequence shown here is derived from an EMBL/GenBank/DDBJ whole genome shotgun (WGS) entry which is preliminary data.</text>
</comment>
<proteinExistence type="predicted"/>
<evidence type="ECO:0000313" key="1">
    <source>
        <dbReference type="EMBL" id="KAL3625548.1"/>
    </source>
</evidence>